<evidence type="ECO:0000313" key="2">
    <source>
        <dbReference type="EMBL" id="PLX60283.1"/>
    </source>
</evidence>
<evidence type="ECO:0000313" key="3">
    <source>
        <dbReference type="Proteomes" id="UP000235015"/>
    </source>
</evidence>
<sequence length="654" mass="72919">MHMMISIMSKTDRQIVRHEAGTESRWQSSLEQTIQLRRVILERPPQPSDAMDLLDCDLRSAAVISRLPDSTSRLYESIALGAGAAAAAALIRTREYAGYTGDVLLTEPDHPTRTIPVGKTGFGYPEWMNGFALASCARDFEALSILCTPICLKACEQDPGRIDPFWGLLCATLASVVTAPTTCRQFAQDADKALGTARIVDHELLEQGIRPLLALALAVAETSQVDFTNKLHASLEAHRQYFSQPDRQFEQEGFLAFRILGLAAIAVDRGLALEIDSGYLPESLVVGPFTGKRSLFSYYYPDRCVFSAQEAHWFLDLEGYPRAGRKHKLIEQCEYLVARYEVQGAPGLPHAIADFVVLDSAIFHDAQRMPPAALDAGELLYLAEIFAGGSESFHGLEQQQEYRHLLADAIACTDAALGRVPEERTVIPPESLHSKTGRTLYQQEPGRFRLDRMQAYRQTLEQALQELDRKLAEQKSDSQPSPGQTQTRGGESDGAMNEACQVAEFSSEIIRSQVLPILEQIAVDDNDEYIAQLQPTAADYARVFTAGTATKARQAYEEAWRRGFRVPRPNRAQTEIHCHVSPAGMFTTDNPLSRYFPGGYRSIAAMLNPHCVWVAWKYVQPGEASGLSFDGLVWVEDHWAWFPKPYRYLRAKEQ</sequence>
<protein>
    <submittedName>
        <fullName evidence="2">Uncharacterized protein</fullName>
    </submittedName>
</protein>
<reference evidence="2 3" key="1">
    <citation type="submission" date="2017-11" db="EMBL/GenBank/DDBJ databases">
        <title>Genome-resolved metagenomics identifies genetic mobility, metabolic interactions, and unexpected diversity in perchlorate-reducing communities.</title>
        <authorList>
            <person name="Barnum T.P."/>
            <person name="Figueroa I.A."/>
            <person name="Carlstrom C.I."/>
            <person name="Lucas L.N."/>
            <person name="Engelbrektson A.L."/>
            <person name="Coates J.D."/>
        </authorList>
    </citation>
    <scope>NUCLEOTIDE SEQUENCE [LARGE SCALE GENOMIC DNA]</scope>
    <source>
        <strain evidence="2">BM301</strain>
    </source>
</reference>
<accession>A0A2N6CT41</accession>
<proteinExistence type="predicted"/>
<comment type="caution">
    <text evidence="2">The sequence shown here is derived from an EMBL/GenBank/DDBJ whole genome shotgun (WGS) entry which is preliminary data.</text>
</comment>
<evidence type="ECO:0000256" key="1">
    <source>
        <dbReference type="SAM" id="MobiDB-lite"/>
    </source>
</evidence>
<dbReference type="Proteomes" id="UP000235015">
    <property type="component" value="Unassembled WGS sequence"/>
</dbReference>
<gene>
    <name evidence="2" type="ORF">C0630_15910</name>
</gene>
<feature type="region of interest" description="Disordered" evidence="1">
    <location>
        <begin position="471"/>
        <end position="495"/>
    </location>
</feature>
<name>A0A2N6CT41_9GAMM</name>
<dbReference type="Pfam" id="PF15575">
    <property type="entry name" value="Imm49"/>
    <property type="match status" value="1"/>
</dbReference>
<dbReference type="EMBL" id="PKUN01000025">
    <property type="protein sequence ID" value="PLX60283.1"/>
    <property type="molecule type" value="Genomic_DNA"/>
</dbReference>
<feature type="compositionally biased region" description="Polar residues" evidence="1">
    <location>
        <begin position="477"/>
        <end position="489"/>
    </location>
</feature>
<dbReference type="InterPro" id="IPR029074">
    <property type="entry name" value="Imm49"/>
</dbReference>
<dbReference type="AlphaFoldDB" id="A0A2N6CT41"/>
<organism evidence="2 3">
    <name type="scientific">Sedimenticola selenatireducens</name>
    <dbReference type="NCBI Taxonomy" id="191960"/>
    <lineage>
        <taxon>Bacteria</taxon>
        <taxon>Pseudomonadati</taxon>
        <taxon>Pseudomonadota</taxon>
        <taxon>Gammaproteobacteria</taxon>
        <taxon>Chromatiales</taxon>
        <taxon>Sedimenticolaceae</taxon>
        <taxon>Sedimenticola</taxon>
    </lineage>
</organism>